<dbReference type="Proteomes" id="UP000275267">
    <property type="component" value="Unassembled WGS sequence"/>
</dbReference>
<dbReference type="Pfam" id="PF00092">
    <property type="entry name" value="VWA"/>
    <property type="match status" value="1"/>
</dbReference>
<dbReference type="Gene3D" id="3.40.50.410">
    <property type="entry name" value="von Willebrand factor, type A domain"/>
    <property type="match status" value="1"/>
</dbReference>
<evidence type="ECO:0000313" key="3">
    <source>
        <dbReference type="Proteomes" id="UP000275267"/>
    </source>
</evidence>
<name>A0A3L6Q1E2_PANMI</name>
<evidence type="ECO:0000259" key="1">
    <source>
        <dbReference type="PROSITE" id="PS50234"/>
    </source>
</evidence>
<dbReference type="OrthoDB" id="687730at2759"/>
<evidence type="ECO:0000313" key="2">
    <source>
        <dbReference type="EMBL" id="RLM69384.1"/>
    </source>
</evidence>
<keyword evidence="3" id="KW-1185">Reference proteome</keyword>
<gene>
    <name evidence="2" type="ORF">C2845_PM17G09220</name>
</gene>
<reference evidence="3" key="1">
    <citation type="journal article" date="2019" name="Nat. Commun.">
        <title>The genome of broomcorn millet.</title>
        <authorList>
            <person name="Zou C."/>
            <person name="Miki D."/>
            <person name="Li D."/>
            <person name="Tang Q."/>
            <person name="Xiao L."/>
            <person name="Rajput S."/>
            <person name="Deng P."/>
            <person name="Jia W."/>
            <person name="Huang R."/>
            <person name="Zhang M."/>
            <person name="Sun Y."/>
            <person name="Hu J."/>
            <person name="Fu X."/>
            <person name="Schnable P.S."/>
            <person name="Li F."/>
            <person name="Zhang H."/>
            <person name="Feng B."/>
            <person name="Zhu X."/>
            <person name="Liu R."/>
            <person name="Schnable J.C."/>
            <person name="Zhu J.-K."/>
            <person name="Zhang H."/>
        </authorList>
    </citation>
    <scope>NUCLEOTIDE SEQUENCE [LARGE SCALE GENOMIC DNA]</scope>
</reference>
<protein>
    <recommendedName>
        <fullName evidence="1">VWFA domain-containing protein</fullName>
    </recommendedName>
</protein>
<dbReference type="SUPFAM" id="SSF53300">
    <property type="entry name" value="vWA-like"/>
    <property type="match status" value="1"/>
</dbReference>
<dbReference type="PROSITE" id="PS50234">
    <property type="entry name" value="VWFA"/>
    <property type="match status" value="1"/>
</dbReference>
<dbReference type="AlphaFoldDB" id="A0A3L6Q1E2"/>
<feature type="domain" description="VWFA" evidence="1">
    <location>
        <begin position="61"/>
        <end position="231"/>
    </location>
</feature>
<comment type="caution">
    <text evidence="2">The sequence shown here is derived from an EMBL/GenBank/DDBJ whole genome shotgun (WGS) entry which is preliminary data.</text>
</comment>
<dbReference type="SMART" id="SM00327">
    <property type="entry name" value="VWA"/>
    <property type="match status" value="1"/>
</dbReference>
<dbReference type="PANTHER" id="PTHR10579">
    <property type="entry name" value="CALCIUM-ACTIVATED CHLORIDE CHANNEL REGULATOR"/>
    <property type="match status" value="1"/>
</dbReference>
<proteinExistence type="predicted"/>
<dbReference type="InterPro" id="IPR002035">
    <property type="entry name" value="VWF_A"/>
</dbReference>
<dbReference type="InterPro" id="IPR036465">
    <property type="entry name" value="vWFA_dom_sf"/>
</dbReference>
<dbReference type="InterPro" id="IPR051266">
    <property type="entry name" value="CLCR"/>
</dbReference>
<dbReference type="STRING" id="4540.A0A3L6Q1E2"/>
<sequence length="273" mass="29522">MTFSDDEEPAPARPTGVTGLPTRQVELIKYHSRSAPLAPNDQEVLLELRGIASAATRESLNLVVVIDTSDSMRHEGKLDKAKNTLCFVIRKLTDRDRLCVVQFNDEASRLFPLRRATEAAQAELEGFVRKLAPDGRTNIQAGLEIGLRVVAGRRVTSGRTASVMLISDGWENNGHARTVAPGEVPVHTFGFGSDHDARLLGAVADKSLGGVFNYVADRDSPTNLTETISQVLGGLLTIIAQDLDLVMKEIGACSLREGGTELDKLKTLTYGSI</sequence>
<organism evidence="2 3">
    <name type="scientific">Panicum miliaceum</name>
    <name type="common">Proso millet</name>
    <name type="synonym">Broomcorn millet</name>
    <dbReference type="NCBI Taxonomy" id="4540"/>
    <lineage>
        <taxon>Eukaryota</taxon>
        <taxon>Viridiplantae</taxon>
        <taxon>Streptophyta</taxon>
        <taxon>Embryophyta</taxon>
        <taxon>Tracheophyta</taxon>
        <taxon>Spermatophyta</taxon>
        <taxon>Magnoliopsida</taxon>
        <taxon>Liliopsida</taxon>
        <taxon>Poales</taxon>
        <taxon>Poaceae</taxon>
        <taxon>PACMAD clade</taxon>
        <taxon>Panicoideae</taxon>
        <taxon>Panicodae</taxon>
        <taxon>Paniceae</taxon>
        <taxon>Panicinae</taxon>
        <taxon>Panicum</taxon>
        <taxon>Panicum sect. Panicum</taxon>
    </lineage>
</organism>
<dbReference type="EMBL" id="PQIB02000014">
    <property type="protein sequence ID" value="RLM69384.1"/>
    <property type="molecule type" value="Genomic_DNA"/>
</dbReference>
<dbReference type="PANTHER" id="PTHR10579:SF129">
    <property type="entry name" value="OS01G0640200 PROTEIN"/>
    <property type="match status" value="1"/>
</dbReference>
<accession>A0A3L6Q1E2</accession>